<dbReference type="PANTHER" id="PTHR45339">
    <property type="entry name" value="HYBRID SIGNAL TRANSDUCTION HISTIDINE KINASE J"/>
    <property type="match status" value="1"/>
</dbReference>
<dbReference type="AlphaFoldDB" id="A0A4Q9VSY1"/>
<dbReference type="CDD" id="cd17546">
    <property type="entry name" value="REC_hyHK_CKI1_RcsC-like"/>
    <property type="match status" value="1"/>
</dbReference>
<dbReference type="InterPro" id="IPR004358">
    <property type="entry name" value="Sig_transdc_His_kin-like_C"/>
</dbReference>
<dbReference type="Pfam" id="PF00512">
    <property type="entry name" value="HisKA"/>
    <property type="match status" value="1"/>
</dbReference>
<evidence type="ECO:0000259" key="15">
    <source>
        <dbReference type="PROSITE" id="PS50110"/>
    </source>
</evidence>
<dbReference type="Proteomes" id="UP000292781">
    <property type="component" value="Unassembled WGS sequence"/>
</dbReference>
<evidence type="ECO:0000256" key="13">
    <source>
        <dbReference type="PROSITE-ProRule" id="PRU00169"/>
    </source>
</evidence>
<dbReference type="PROSITE" id="PS50110">
    <property type="entry name" value="RESPONSE_REGULATORY"/>
    <property type="match status" value="1"/>
</dbReference>
<dbReference type="InterPro" id="IPR011006">
    <property type="entry name" value="CheY-like_superfamily"/>
</dbReference>
<dbReference type="PANTHER" id="PTHR45339:SF1">
    <property type="entry name" value="HYBRID SIGNAL TRANSDUCTION HISTIDINE KINASE J"/>
    <property type="match status" value="1"/>
</dbReference>
<dbReference type="InterPro" id="IPR000014">
    <property type="entry name" value="PAS"/>
</dbReference>
<dbReference type="InterPro" id="IPR008207">
    <property type="entry name" value="Sig_transdc_His_kin_Hpt_dom"/>
</dbReference>
<dbReference type="SUPFAM" id="SSF55785">
    <property type="entry name" value="PYP-like sensor domain (PAS domain)"/>
    <property type="match status" value="1"/>
</dbReference>
<comment type="catalytic activity">
    <reaction evidence="1">
        <text>ATP + protein L-histidine = ADP + protein N-phospho-L-histidine.</text>
        <dbReference type="EC" id="2.7.13.3"/>
    </reaction>
</comment>
<evidence type="ECO:0000256" key="4">
    <source>
        <dbReference type="ARBA" id="ARBA00022475"/>
    </source>
</evidence>
<dbReference type="Gene3D" id="3.30.565.10">
    <property type="entry name" value="Histidine kinase-like ATPase, C-terminal domain"/>
    <property type="match status" value="1"/>
</dbReference>
<dbReference type="EMBL" id="SJFN01000010">
    <property type="protein sequence ID" value="TBW38776.1"/>
    <property type="molecule type" value="Genomic_DNA"/>
</dbReference>
<evidence type="ECO:0000256" key="12">
    <source>
        <dbReference type="PROSITE-ProRule" id="PRU00110"/>
    </source>
</evidence>
<dbReference type="SMART" id="SM00388">
    <property type="entry name" value="HisKA"/>
    <property type="match status" value="1"/>
</dbReference>
<evidence type="ECO:0000259" key="16">
    <source>
        <dbReference type="PROSITE" id="PS50112"/>
    </source>
</evidence>
<dbReference type="Gene3D" id="1.10.287.130">
    <property type="match status" value="1"/>
</dbReference>
<evidence type="ECO:0000259" key="14">
    <source>
        <dbReference type="PROSITE" id="PS50109"/>
    </source>
</evidence>
<comment type="caution">
    <text evidence="18">The sequence shown here is derived from an EMBL/GenBank/DDBJ whole genome shotgun (WGS) entry which is preliminary data.</text>
</comment>
<dbReference type="PROSITE" id="PS50109">
    <property type="entry name" value="HIS_KIN"/>
    <property type="match status" value="1"/>
</dbReference>
<dbReference type="InterPro" id="IPR035965">
    <property type="entry name" value="PAS-like_dom_sf"/>
</dbReference>
<dbReference type="SUPFAM" id="SSF47384">
    <property type="entry name" value="Homodimeric domain of signal transducing histidine kinase"/>
    <property type="match status" value="1"/>
</dbReference>
<keyword evidence="8" id="KW-0067">ATP-binding</keyword>
<keyword evidence="7" id="KW-0547">Nucleotide-binding</keyword>
<dbReference type="InterPro" id="IPR003661">
    <property type="entry name" value="HisK_dim/P_dom"/>
</dbReference>
<comment type="subcellular location">
    <subcellularLocation>
        <location evidence="2">Cell membrane</location>
        <topology evidence="2">Multi-pass membrane protein</topology>
    </subcellularLocation>
</comment>
<keyword evidence="10" id="KW-0902">Two-component regulatory system</keyword>
<proteinExistence type="predicted"/>
<evidence type="ECO:0000256" key="9">
    <source>
        <dbReference type="ARBA" id="ARBA00022989"/>
    </source>
</evidence>
<dbReference type="SUPFAM" id="SSF52172">
    <property type="entry name" value="CheY-like"/>
    <property type="match status" value="1"/>
</dbReference>
<organism evidence="18 19">
    <name type="scientific">Siculibacillus lacustris</name>
    <dbReference type="NCBI Taxonomy" id="1549641"/>
    <lineage>
        <taxon>Bacteria</taxon>
        <taxon>Pseudomonadati</taxon>
        <taxon>Pseudomonadota</taxon>
        <taxon>Alphaproteobacteria</taxon>
        <taxon>Hyphomicrobiales</taxon>
        <taxon>Ancalomicrobiaceae</taxon>
        <taxon>Siculibacillus</taxon>
    </lineage>
</organism>
<dbReference type="Gene3D" id="3.40.50.2300">
    <property type="match status" value="1"/>
</dbReference>
<feature type="modified residue" description="Phosphohistidine" evidence="12">
    <location>
        <position position="730"/>
    </location>
</feature>
<name>A0A4Q9VSY1_9HYPH</name>
<dbReference type="SMART" id="SM00387">
    <property type="entry name" value="HATPase_c"/>
    <property type="match status" value="1"/>
</dbReference>
<evidence type="ECO:0000256" key="6">
    <source>
        <dbReference type="ARBA" id="ARBA00022692"/>
    </source>
</evidence>
<dbReference type="SMART" id="SM00448">
    <property type="entry name" value="REC"/>
    <property type="match status" value="1"/>
</dbReference>
<dbReference type="InterPro" id="IPR001789">
    <property type="entry name" value="Sig_transdc_resp-reg_receiver"/>
</dbReference>
<feature type="domain" description="Response regulatory" evidence="15">
    <location>
        <begin position="537"/>
        <end position="655"/>
    </location>
</feature>
<dbReference type="InterPro" id="IPR003594">
    <property type="entry name" value="HATPase_dom"/>
</dbReference>
<evidence type="ECO:0000256" key="11">
    <source>
        <dbReference type="ARBA" id="ARBA00023136"/>
    </source>
</evidence>
<keyword evidence="6" id="KW-0812">Transmembrane</keyword>
<feature type="domain" description="Histidine kinase" evidence="14">
    <location>
        <begin position="293"/>
        <end position="513"/>
    </location>
</feature>
<evidence type="ECO:0000256" key="7">
    <source>
        <dbReference type="ARBA" id="ARBA00022741"/>
    </source>
</evidence>
<evidence type="ECO:0000256" key="2">
    <source>
        <dbReference type="ARBA" id="ARBA00004651"/>
    </source>
</evidence>
<dbReference type="PROSITE" id="PS50894">
    <property type="entry name" value="HPT"/>
    <property type="match status" value="1"/>
</dbReference>
<dbReference type="CDD" id="cd16922">
    <property type="entry name" value="HATPase_EvgS-ArcB-TorS-like"/>
    <property type="match status" value="1"/>
</dbReference>
<keyword evidence="9" id="KW-1133">Transmembrane helix</keyword>
<evidence type="ECO:0000313" key="18">
    <source>
        <dbReference type="EMBL" id="TBW38776.1"/>
    </source>
</evidence>
<dbReference type="InterPro" id="IPR036890">
    <property type="entry name" value="HATPase_C_sf"/>
</dbReference>
<gene>
    <name evidence="18" type="ORF">EYW49_08780</name>
</gene>
<evidence type="ECO:0000313" key="19">
    <source>
        <dbReference type="Proteomes" id="UP000292781"/>
    </source>
</evidence>
<keyword evidence="5 13" id="KW-0597">Phosphoprotein</keyword>
<evidence type="ECO:0000256" key="10">
    <source>
        <dbReference type="ARBA" id="ARBA00023012"/>
    </source>
</evidence>
<feature type="domain" description="HPt" evidence="17">
    <location>
        <begin position="691"/>
        <end position="784"/>
    </location>
</feature>
<dbReference type="EC" id="2.7.13.3" evidence="3"/>
<evidence type="ECO:0000256" key="8">
    <source>
        <dbReference type="ARBA" id="ARBA00022840"/>
    </source>
</evidence>
<evidence type="ECO:0000256" key="3">
    <source>
        <dbReference type="ARBA" id="ARBA00012438"/>
    </source>
</evidence>
<dbReference type="Gene3D" id="1.20.120.160">
    <property type="entry name" value="HPT domain"/>
    <property type="match status" value="1"/>
</dbReference>
<dbReference type="GO" id="GO:0005886">
    <property type="term" value="C:plasma membrane"/>
    <property type="evidence" value="ECO:0007669"/>
    <property type="project" value="UniProtKB-SubCell"/>
</dbReference>
<dbReference type="Pfam" id="PF13188">
    <property type="entry name" value="PAS_8"/>
    <property type="match status" value="1"/>
</dbReference>
<reference evidence="18 19" key="1">
    <citation type="submission" date="2019-02" db="EMBL/GenBank/DDBJ databases">
        <title>Siculibacillus lacustris gen. nov., sp. nov., a new rosette-forming bacterium isolated from a freshwater crater lake (Lake St. Ana, Romania).</title>
        <authorList>
            <person name="Felfoldi T."/>
            <person name="Marton Z."/>
            <person name="Szabo A."/>
            <person name="Mentes A."/>
            <person name="Boka K."/>
            <person name="Marialigeti K."/>
            <person name="Mathe I."/>
            <person name="Koncz M."/>
            <person name="Schumann P."/>
            <person name="Toth E."/>
        </authorList>
    </citation>
    <scope>NUCLEOTIDE SEQUENCE [LARGE SCALE GENOMIC DNA]</scope>
    <source>
        <strain evidence="18 19">SA-279</strain>
    </source>
</reference>
<dbReference type="Gene3D" id="3.30.450.20">
    <property type="entry name" value="PAS domain"/>
    <property type="match status" value="1"/>
</dbReference>
<keyword evidence="19" id="KW-1185">Reference proteome</keyword>
<dbReference type="CDD" id="cd00082">
    <property type="entry name" value="HisKA"/>
    <property type="match status" value="1"/>
</dbReference>
<dbReference type="CDD" id="cd00130">
    <property type="entry name" value="PAS"/>
    <property type="match status" value="1"/>
</dbReference>
<protein>
    <recommendedName>
        <fullName evidence="3">histidine kinase</fullName>
        <ecNumber evidence="3">2.7.13.3</ecNumber>
    </recommendedName>
</protein>
<dbReference type="OrthoDB" id="9789782at2"/>
<dbReference type="FunFam" id="3.30.565.10:FF:000010">
    <property type="entry name" value="Sensor histidine kinase RcsC"/>
    <property type="match status" value="1"/>
</dbReference>
<dbReference type="RefSeq" id="WP_131308364.1">
    <property type="nucleotide sequence ID" value="NZ_SJFN01000010.1"/>
</dbReference>
<evidence type="ECO:0000259" key="17">
    <source>
        <dbReference type="PROSITE" id="PS50894"/>
    </source>
</evidence>
<evidence type="ECO:0000256" key="1">
    <source>
        <dbReference type="ARBA" id="ARBA00000085"/>
    </source>
</evidence>
<dbReference type="SUPFAM" id="SSF47226">
    <property type="entry name" value="Histidine-containing phosphotransfer domain, HPT domain"/>
    <property type="match status" value="1"/>
</dbReference>
<dbReference type="InterPro" id="IPR036641">
    <property type="entry name" value="HPT_dom_sf"/>
</dbReference>
<dbReference type="Pfam" id="PF00072">
    <property type="entry name" value="Response_reg"/>
    <property type="match status" value="1"/>
</dbReference>
<keyword evidence="11" id="KW-0472">Membrane</keyword>
<dbReference type="Pfam" id="PF02518">
    <property type="entry name" value="HATPase_c"/>
    <property type="match status" value="1"/>
</dbReference>
<dbReference type="PROSITE" id="PS50112">
    <property type="entry name" value="PAS"/>
    <property type="match status" value="1"/>
</dbReference>
<dbReference type="InterPro" id="IPR005467">
    <property type="entry name" value="His_kinase_dom"/>
</dbReference>
<feature type="modified residue" description="4-aspartylphosphate" evidence="13">
    <location>
        <position position="586"/>
    </location>
</feature>
<sequence>MERLHDIVAGGEKWLTARIIHYAKQRGFTPFTSTLEQAWLASIRGLSEPLLAALAEGRTIAAVSAEPDYARDPIARYGIEAARRHRTRGITLGLFLGLMKSYRRSYLDLVAATDLAPEERAAAADLVENFFDRVEVGFCDEWAGRPADEQFDQLRAQNRAMTNEKNKYLTIFESLNDPVVLIDETGAVENLNHAAFALFGAGDAPGARYYGDARVPMAEILGLDLVGGADLACERRLPTNLGPRWFDIKTQRMLDVSEKYLGTVVILVDITEYRRATEDAERADRAKSAFLATMSHEIRTPIHGILGLAELLRERPLDDQDHDKVEAIARSGEMLSSVVSDILDYSKIEAGVLDLEHIEFSVAAVIDDVFGLMQPLARRKPDLRLILETPRLPTVVGDPGKLRQILLNLIGNAVKFTESGTVWLAIEDVSGPGDAWMLRFVVADTGMGIAESKLASIFEPFTQSDGSVARRFGGSGLGLAICRSLVQRFGGEIGVDSRLGEGSRFWFTVPFERGLGLEPARRAGSDADAPPLPASLDVLVVEDNEVNSMVAGGLLERAGHRATIAATGADALACIESGRHHLVLMDLRLPDMDGLEVTRRIRALADPAKAAIPIVALSAQVLKADIEACIAAGMNDFLGKPFHLDRLEATLRRVIAAAPPPAPPVDPEPAAGIEPATIDETVLAGHVAVLGAAPTGRIVAAFAATTADLPADLERCAATGDRAAIAEIAHRLKSASAHVGLAALAARAAAVETTARGTRDGAITGPANDLASACRDARALLDRTWRRLGEAQPAKT</sequence>
<accession>A0A4Q9VSY1</accession>
<keyword evidence="4" id="KW-1003">Cell membrane</keyword>
<evidence type="ECO:0000256" key="5">
    <source>
        <dbReference type="ARBA" id="ARBA00022553"/>
    </source>
</evidence>
<dbReference type="SUPFAM" id="SSF55874">
    <property type="entry name" value="ATPase domain of HSP90 chaperone/DNA topoisomerase II/histidine kinase"/>
    <property type="match status" value="1"/>
</dbReference>
<dbReference type="GO" id="GO:0005524">
    <property type="term" value="F:ATP binding"/>
    <property type="evidence" value="ECO:0007669"/>
    <property type="project" value="UniProtKB-KW"/>
</dbReference>
<dbReference type="InterPro" id="IPR036097">
    <property type="entry name" value="HisK_dim/P_sf"/>
</dbReference>
<dbReference type="GO" id="GO:0000155">
    <property type="term" value="F:phosphorelay sensor kinase activity"/>
    <property type="evidence" value="ECO:0007669"/>
    <property type="project" value="InterPro"/>
</dbReference>
<dbReference type="PRINTS" id="PR00344">
    <property type="entry name" value="BCTRLSENSOR"/>
</dbReference>
<feature type="domain" description="PAS" evidence="16">
    <location>
        <begin position="164"/>
        <end position="200"/>
    </location>
</feature>
<dbReference type="Pfam" id="PF01627">
    <property type="entry name" value="Hpt"/>
    <property type="match status" value="1"/>
</dbReference>